<accession>A0ABV8QI63</accession>
<name>A0ABV8QI63_9GAMM</name>
<protein>
    <recommendedName>
        <fullName evidence="3">DUF3291 domain-containing protein</fullName>
    </recommendedName>
</protein>
<reference evidence="2" key="1">
    <citation type="journal article" date="2019" name="Int. J. Syst. Evol. Microbiol.">
        <title>The Global Catalogue of Microorganisms (GCM) 10K type strain sequencing project: providing services to taxonomists for standard genome sequencing and annotation.</title>
        <authorList>
            <consortium name="The Broad Institute Genomics Platform"/>
            <consortium name="The Broad Institute Genome Sequencing Center for Infectious Disease"/>
            <person name="Wu L."/>
            <person name="Ma J."/>
        </authorList>
    </citation>
    <scope>NUCLEOTIDE SEQUENCE [LARGE SCALE GENOMIC DNA]</scope>
    <source>
        <strain evidence="2">CECT 7297</strain>
    </source>
</reference>
<proteinExistence type="predicted"/>
<keyword evidence="2" id="KW-1185">Reference proteome</keyword>
<evidence type="ECO:0000313" key="2">
    <source>
        <dbReference type="Proteomes" id="UP001595798"/>
    </source>
</evidence>
<sequence length="139" mass="15826">MFKSRKIESASDWLDGDGIKLYTISATGQPVDTAAYHARLAEVKLARSVDWASTPAFAIFHDGAGMAYLVLCWWGNDNELFNSVSVLTGEGWVEDPSRFSFCLWDLEVIWHERNAFIDTLYSGRPDIQQYRASRLRQDN</sequence>
<dbReference type="RefSeq" id="WP_379888104.1">
    <property type="nucleotide sequence ID" value="NZ_JBHSDI010000016.1"/>
</dbReference>
<dbReference type="Proteomes" id="UP001595798">
    <property type="component" value="Unassembled WGS sequence"/>
</dbReference>
<gene>
    <name evidence="1" type="ORF">ACFOZ5_13300</name>
</gene>
<evidence type="ECO:0000313" key="1">
    <source>
        <dbReference type="EMBL" id="MFC4260010.1"/>
    </source>
</evidence>
<organism evidence="1 2">
    <name type="scientific">Marinobacter lacisalsi</name>
    <dbReference type="NCBI Taxonomy" id="475979"/>
    <lineage>
        <taxon>Bacteria</taxon>
        <taxon>Pseudomonadati</taxon>
        <taxon>Pseudomonadota</taxon>
        <taxon>Gammaproteobacteria</taxon>
        <taxon>Pseudomonadales</taxon>
        <taxon>Marinobacteraceae</taxon>
        <taxon>Marinobacter</taxon>
    </lineage>
</organism>
<dbReference type="EMBL" id="JBHSDI010000016">
    <property type="protein sequence ID" value="MFC4260010.1"/>
    <property type="molecule type" value="Genomic_DNA"/>
</dbReference>
<evidence type="ECO:0008006" key="3">
    <source>
        <dbReference type="Google" id="ProtNLM"/>
    </source>
</evidence>
<comment type="caution">
    <text evidence="1">The sequence shown here is derived from an EMBL/GenBank/DDBJ whole genome shotgun (WGS) entry which is preliminary data.</text>
</comment>